<organism evidence="2 3">
    <name type="scientific">Pontiella desulfatans</name>
    <dbReference type="NCBI Taxonomy" id="2750659"/>
    <lineage>
        <taxon>Bacteria</taxon>
        <taxon>Pseudomonadati</taxon>
        <taxon>Kiritimatiellota</taxon>
        <taxon>Kiritimatiellia</taxon>
        <taxon>Kiritimatiellales</taxon>
        <taxon>Pontiellaceae</taxon>
        <taxon>Pontiella</taxon>
    </lineage>
</organism>
<dbReference type="InterPro" id="IPR011042">
    <property type="entry name" value="6-blade_b-propeller_TolB-like"/>
</dbReference>
<proteinExistence type="predicted"/>
<name>A0A6C2UBQ4_PONDE</name>
<evidence type="ECO:0000313" key="2">
    <source>
        <dbReference type="EMBL" id="VGO17520.1"/>
    </source>
</evidence>
<evidence type="ECO:0008006" key="4">
    <source>
        <dbReference type="Google" id="ProtNLM"/>
    </source>
</evidence>
<dbReference type="RefSeq" id="WP_136082984.1">
    <property type="nucleotide sequence ID" value="NZ_CAAHFG010000004.1"/>
</dbReference>
<evidence type="ECO:0000256" key="1">
    <source>
        <dbReference type="SAM" id="Phobius"/>
    </source>
</evidence>
<sequence length="312" mass="34032">MKTAAKNWIWFVALMALVVGAGVFIGNNRRKELGKSFDYSLAEYRKVDPALIKYQELEPIVPSIGNISALAIAENGQLYIGGENAIETIGGETTVVEGTPTCLAVDSEGILFYGLQNRVESSDGRSWNVPSGKAHLTSIDVDEWYVYVADAGSRRIWRFNKAGGEPFEIGKKDWANGVRGFFIPSPFFDLAISRADGSLWAVNPGHHALENYRPDGMPLSSWEASGMRIEGFSGCCNPSHFALLPDGGFVTAEKGLPRVKIHNVDGSLRCVVAAPDQFEEGVEGLDVAVGEDGIIHVLDPSKNQVRIFEEKR</sequence>
<reference evidence="2 3" key="1">
    <citation type="submission" date="2019-04" db="EMBL/GenBank/DDBJ databases">
        <authorList>
            <person name="Van Vliet M D."/>
        </authorList>
    </citation>
    <scope>NUCLEOTIDE SEQUENCE [LARGE SCALE GENOMIC DNA]</scope>
    <source>
        <strain evidence="2 3">F1</strain>
    </source>
</reference>
<keyword evidence="1" id="KW-1133">Transmembrane helix</keyword>
<evidence type="ECO:0000313" key="3">
    <source>
        <dbReference type="Proteomes" id="UP000366872"/>
    </source>
</evidence>
<gene>
    <name evidence="2" type="ORF">PDESU_06117</name>
</gene>
<dbReference type="EMBL" id="CAAHFG010000004">
    <property type="protein sequence ID" value="VGO17520.1"/>
    <property type="molecule type" value="Genomic_DNA"/>
</dbReference>
<keyword evidence="1" id="KW-0472">Membrane</keyword>
<accession>A0A6C2UBQ4</accession>
<dbReference type="Gene3D" id="2.120.10.30">
    <property type="entry name" value="TolB, C-terminal domain"/>
    <property type="match status" value="1"/>
</dbReference>
<dbReference type="Proteomes" id="UP000366872">
    <property type="component" value="Unassembled WGS sequence"/>
</dbReference>
<dbReference type="SUPFAM" id="SSF101898">
    <property type="entry name" value="NHL repeat"/>
    <property type="match status" value="1"/>
</dbReference>
<protein>
    <recommendedName>
        <fullName evidence="4">Virginiamycin B lyase</fullName>
    </recommendedName>
</protein>
<keyword evidence="3" id="KW-1185">Reference proteome</keyword>
<feature type="transmembrane region" description="Helical" evidence="1">
    <location>
        <begin position="7"/>
        <end position="26"/>
    </location>
</feature>
<keyword evidence="1" id="KW-0812">Transmembrane</keyword>
<dbReference type="AlphaFoldDB" id="A0A6C2UBQ4"/>